<dbReference type="AlphaFoldDB" id="A0A150GYS3"/>
<accession>A0A150GYS3</accession>
<dbReference type="PANTHER" id="PTHR14873:SF1">
    <property type="entry name" value="OS06G0694100 PROTEIN"/>
    <property type="match status" value="1"/>
</dbReference>
<dbReference type="Proteomes" id="UP000075714">
    <property type="component" value="Unassembled WGS sequence"/>
</dbReference>
<comment type="caution">
    <text evidence="2">The sequence shown here is derived from an EMBL/GenBank/DDBJ whole genome shotgun (WGS) entry which is preliminary data.</text>
</comment>
<sequence length="666" mass="68593">MDPLDEALENLQSASLGLTSLLNGCMDDDLPGEEVSSALAAQEELQRLTETFQTLGRENVLLRNKLKVLERVVPHRDENAGVVAQLLAAAKAQARAQQAASGAASSESAGARGGVAAAGSPERHSGRSPGVSASCVATSSGGFEGGGGGGAGYTNVDTGKPERPSETFWVNCARSLALTPQQLADVNSLAAVYELDVLPVVQQRLQLSEQLTSSLAASGATAPAASCGQALTALSSVDELARQLERSVLREHRSHWAIGDFLCSSVLTPLQIAKALTVSYPYIPDGVAMMHAFKQLSVAAATAATPANGGPTKPAPLAPPTAAVALCPEPDGDVPALTAAAVEQVKRTTPAEFQALWNHICQQMGILVSSANVHGPGSLPHVRLERYVERVLSYVDKVKVLAPVCFVQSMYINVCSGEHDRPNNTFWTTCARSLNLTPQQLSEAASLADLHSETVTPTVQQRIELAAQLQANLAAARRPPASCGEALAAIHAVDDIALQLERCVMREHQAHWDITDYLCSSVLTPPQVAKAIVAAYPYVPDGVAMLHAFKQLNADAAAAAARIAPVPASGAGAAPVNPLLLANIAGLLAGNFPALAGIAANAGCVARPAANPATAGAALAGLVASLQAAQRKPPGPVAPTAAPQPAFLSSILAGIQAARMIGRAAA</sequence>
<proteinExistence type="predicted"/>
<organism evidence="2 3">
    <name type="scientific">Gonium pectorale</name>
    <name type="common">Green alga</name>
    <dbReference type="NCBI Taxonomy" id="33097"/>
    <lineage>
        <taxon>Eukaryota</taxon>
        <taxon>Viridiplantae</taxon>
        <taxon>Chlorophyta</taxon>
        <taxon>core chlorophytes</taxon>
        <taxon>Chlorophyceae</taxon>
        <taxon>CS clade</taxon>
        <taxon>Chlamydomonadales</taxon>
        <taxon>Volvocaceae</taxon>
        <taxon>Gonium</taxon>
    </lineage>
</organism>
<reference evidence="3" key="1">
    <citation type="journal article" date="2016" name="Nat. Commun.">
        <title>The Gonium pectorale genome demonstrates co-option of cell cycle regulation during the evolution of multicellularity.</title>
        <authorList>
            <person name="Hanschen E.R."/>
            <person name="Marriage T.N."/>
            <person name="Ferris P.J."/>
            <person name="Hamaji T."/>
            <person name="Toyoda A."/>
            <person name="Fujiyama A."/>
            <person name="Neme R."/>
            <person name="Noguchi H."/>
            <person name="Minakuchi Y."/>
            <person name="Suzuki M."/>
            <person name="Kawai-Toyooka H."/>
            <person name="Smith D.R."/>
            <person name="Sparks H."/>
            <person name="Anderson J."/>
            <person name="Bakaric R."/>
            <person name="Luria V."/>
            <person name="Karger A."/>
            <person name="Kirschner M.W."/>
            <person name="Durand P.M."/>
            <person name="Michod R.E."/>
            <person name="Nozaki H."/>
            <person name="Olson B.J."/>
        </authorList>
    </citation>
    <scope>NUCLEOTIDE SEQUENCE [LARGE SCALE GENOMIC DNA]</scope>
    <source>
        <strain evidence="3">NIES-2863</strain>
    </source>
</reference>
<name>A0A150GYS3_GONPE</name>
<gene>
    <name evidence="2" type="ORF">GPECTOR_3g214</name>
</gene>
<dbReference type="EMBL" id="LSYV01000004">
    <property type="protein sequence ID" value="KXZ55056.1"/>
    <property type="molecule type" value="Genomic_DNA"/>
</dbReference>
<protein>
    <submittedName>
        <fullName evidence="2">Uncharacterized protein</fullName>
    </submittedName>
</protein>
<feature type="compositionally biased region" description="Low complexity" evidence="1">
    <location>
        <begin position="101"/>
        <end position="120"/>
    </location>
</feature>
<evidence type="ECO:0000313" key="3">
    <source>
        <dbReference type="Proteomes" id="UP000075714"/>
    </source>
</evidence>
<evidence type="ECO:0000313" key="2">
    <source>
        <dbReference type="EMBL" id="KXZ55056.1"/>
    </source>
</evidence>
<feature type="region of interest" description="Disordered" evidence="1">
    <location>
        <begin position="101"/>
        <end position="134"/>
    </location>
</feature>
<dbReference type="PANTHER" id="PTHR14873">
    <property type="entry name" value="OS06G0694100 PROTEIN"/>
    <property type="match status" value="1"/>
</dbReference>
<evidence type="ECO:0000256" key="1">
    <source>
        <dbReference type="SAM" id="MobiDB-lite"/>
    </source>
</evidence>
<keyword evidence="3" id="KW-1185">Reference proteome</keyword>
<dbReference type="OrthoDB" id="541027at2759"/>